<dbReference type="OrthoDB" id="5178481at2"/>
<evidence type="ECO:0000313" key="3">
    <source>
        <dbReference type="EMBL" id="TWD74760.1"/>
    </source>
</evidence>
<dbReference type="EMBL" id="VIVK01000002">
    <property type="protein sequence ID" value="TWD74760.1"/>
    <property type="molecule type" value="Genomic_DNA"/>
</dbReference>
<evidence type="ECO:0000256" key="1">
    <source>
        <dbReference type="SAM" id="MobiDB-lite"/>
    </source>
</evidence>
<evidence type="ECO:0000256" key="2">
    <source>
        <dbReference type="SAM" id="Phobius"/>
    </source>
</evidence>
<comment type="caution">
    <text evidence="3">The sequence shown here is derived from an EMBL/GenBank/DDBJ whole genome shotgun (WGS) entry which is preliminary data.</text>
</comment>
<organism evidence="3 4">
    <name type="scientific">Kribbella amoyensis</name>
    <dbReference type="NCBI Taxonomy" id="996641"/>
    <lineage>
        <taxon>Bacteria</taxon>
        <taxon>Bacillati</taxon>
        <taxon>Actinomycetota</taxon>
        <taxon>Actinomycetes</taxon>
        <taxon>Propionibacteriales</taxon>
        <taxon>Kribbellaceae</taxon>
        <taxon>Kribbella</taxon>
    </lineage>
</organism>
<dbReference type="RefSeq" id="WP_145813544.1">
    <property type="nucleotide sequence ID" value="NZ_VIVK01000002.1"/>
</dbReference>
<protein>
    <submittedName>
        <fullName evidence="3">Uncharacterized protein</fullName>
    </submittedName>
</protein>
<keyword evidence="2" id="KW-0472">Membrane</keyword>
<sequence length="339" mass="35908">MNRDVDDVLAEAGARWRADQPSPPEPDLDRMLRPRRPKRWVPVLAAASVAAIAVAVIQVLPHRDQAPSVAPGKEHPLLVRDGDKVQVEGQVVAAPSAPVYYCLPIATTLPLDVNQQTKPPACTPGQQIEVTGVDVNRLEDLTTVLGVKSGTARLVGTWNAGRIAVEQQSAPTPPAPGEPDKVPCPPPAGGWQPGDASTAITPALDAFVKARADQLQTPWIGWPEGSPNPKPGQPPNKPSVLVVGVAHGDVEAIRKALDPLVAANLCVTKVRVSQNEIAAQRAAVEKLPLDDLHITGIGVGVGDRPVIISLRILDQRAADVFRPIGLDNLTFQPLVRPAP</sequence>
<evidence type="ECO:0000313" key="4">
    <source>
        <dbReference type="Proteomes" id="UP000318380"/>
    </source>
</evidence>
<keyword evidence="4" id="KW-1185">Reference proteome</keyword>
<keyword evidence="2" id="KW-1133">Transmembrane helix</keyword>
<dbReference type="Proteomes" id="UP000318380">
    <property type="component" value="Unassembled WGS sequence"/>
</dbReference>
<feature type="compositionally biased region" description="Pro residues" evidence="1">
    <location>
        <begin position="171"/>
        <end position="188"/>
    </location>
</feature>
<keyword evidence="2" id="KW-0812">Transmembrane</keyword>
<dbReference type="AlphaFoldDB" id="A0A561B7F2"/>
<feature type="region of interest" description="Disordered" evidence="1">
    <location>
        <begin position="168"/>
        <end position="192"/>
    </location>
</feature>
<feature type="region of interest" description="Disordered" evidence="1">
    <location>
        <begin position="1"/>
        <end position="33"/>
    </location>
</feature>
<reference evidence="3 4" key="1">
    <citation type="submission" date="2019-06" db="EMBL/GenBank/DDBJ databases">
        <title>Sequencing the genomes of 1000 actinobacteria strains.</title>
        <authorList>
            <person name="Klenk H.-P."/>
        </authorList>
    </citation>
    <scope>NUCLEOTIDE SEQUENCE [LARGE SCALE GENOMIC DNA]</scope>
    <source>
        <strain evidence="3 4">DSM 24683</strain>
    </source>
</reference>
<accession>A0A561B7F2</accession>
<feature type="transmembrane region" description="Helical" evidence="2">
    <location>
        <begin position="40"/>
        <end position="60"/>
    </location>
</feature>
<proteinExistence type="predicted"/>
<name>A0A561B7F2_9ACTN</name>
<gene>
    <name evidence="3" type="ORF">FB561_6191</name>
</gene>